<dbReference type="EMBL" id="PFAZ01000001">
    <property type="protein sequence ID" value="PIR89425.1"/>
    <property type="molecule type" value="Genomic_DNA"/>
</dbReference>
<evidence type="ECO:0000313" key="11">
    <source>
        <dbReference type="Proteomes" id="UP000231157"/>
    </source>
</evidence>
<evidence type="ECO:0000256" key="1">
    <source>
        <dbReference type="ARBA" id="ARBA00004651"/>
    </source>
</evidence>
<dbReference type="InterPro" id="IPR038731">
    <property type="entry name" value="RgtA/B/C-like"/>
</dbReference>
<evidence type="ECO:0000256" key="2">
    <source>
        <dbReference type="ARBA" id="ARBA00022475"/>
    </source>
</evidence>
<organism evidence="10 11">
    <name type="scientific">Candidatus Harrisonbacteria bacterium CG10_big_fil_rev_8_21_14_0_10_40_38</name>
    <dbReference type="NCBI Taxonomy" id="1974583"/>
    <lineage>
        <taxon>Bacteria</taxon>
        <taxon>Candidatus Harrisoniibacteriota</taxon>
    </lineage>
</organism>
<protein>
    <recommendedName>
        <fullName evidence="9">Glycosyltransferase RgtA/B/C/D-like domain-containing protein</fullName>
    </recommendedName>
</protein>
<reference evidence="11" key="1">
    <citation type="submission" date="2017-09" db="EMBL/GenBank/DDBJ databases">
        <title>Depth-based differentiation of microbial function through sediment-hosted aquifers and enrichment of novel symbionts in the deep terrestrial subsurface.</title>
        <authorList>
            <person name="Probst A.J."/>
            <person name="Ladd B."/>
            <person name="Jarett J.K."/>
            <person name="Geller-Mcgrath D.E."/>
            <person name="Sieber C.M.K."/>
            <person name="Emerson J.B."/>
            <person name="Anantharaman K."/>
            <person name="Thomas B.C."/>
            <person name="Malmstrom R."/>
            <person name="Stieglmeier M."/>
            <person name="Klingl A."/>
            <person name="Woyke T."/>
            <person name="Ryan C.M."/>
            <person name="Banfield J.F."/>
        </authorList>
    </citation>
    <scope>NUCLEOTIDE SEQUENCE [LARGE SCALE GENOMIC DNA]</scope>
</reference>
<keyword evidence="6 8" id="KW-1133">Transmembrane helix</keyword>
<dbReference type="Proteomes" id="UP000231157">
    <property type="component" value="Unassembled WGS sequence"/>
</dbReference>
<evidence type="ECO:0000259" key="9">
    <source>
        <dbReference type="Pfam" id="PF13231"/>
    </source>
</evidence>
<dbReference type="GO" id="GO:0009103">
    <property type="term" value="P:lipopolysaccharide biosynthetic process"/>
    <property type="evidence" value="ECO:0007669"/>
    <property type="project" value="UniProtKB-ARBA"/>
</dbReference>
<keyword evidence="2" id="KW-1003">Cell membrane</keyword>
<feature type="transmembrane region" description="Helical" evidence="8">
    <location>
        <begin position="222"/>
        <end position="242"/>
    </location>
</feature>
<evidence type="ECO:0000256" key="5">
    <source>
        <dbReference type="ARBA" id="ARBA00022692"/>
    </source>
</evidence>
<evidence type="ECO:0000256" key="6">
    <source>
        <dbReference type="ARBA" id="ARBA00022989"/>
    </source>
</evidence>
<proteinExistence type="predicted"/>
<feature type="domain" description="Glycosyltransferase RgtA/B/C/D-like" evidence="9">
    <location>
        <begin position="82"/>
        <end position="239"/>
    </location>
</feature>
<dbReference type="Pfam" id="PF13231">
    <property type="entry name" value="PMT_2"/>
    <property type="match status" value="1"/>
</dbReference>
<feature type="transmembrane region" description="Helical" evidence="8">
    <location>
        <begin position="157"/>
        <end position="174"/>
    </location>
</feature>
<accession>A0A2H0UUJ0</accession>
<keyword evidence="4" id="KW-0808">Transferase</keyword>
<evidence type="ECO:0000256" key="4">
    <source>
        <dbReference type="ARBA" id="ARBA00022679"/>
    </source>
</evidence>
<dbReference type="AlphaFoldDB" id="A0A2H0UUJ0"/>
<keyword evidence="5 8" id="KW-0812">Transmembrane</keyword>
<feature type="transmembrane region" description="Helical" evidence="8">
    <location>
        <begin position="292"/>
        <end position="310"/>
    </location>
</feature>
<feature type="transmembrane region" description="Helical" evidence="8">
    <location>
        <begin position="88"/>
        <end position="121"/>
    </location>
</feature>
<dbReference type="PANTHER" id="PTHR33908">
    <property type="entry name" value="MANNOSYLTRANSFERASE YKCB-RELATED"/>
    <property type="match status" value="1"/>
</dbReference>
<dbReference type="GO" id="GO:0016763">
    <property type="term" value="F:pentosyltransferase activity"/>
    <property type="evidence" value="ECO:0007669"/>
    <property type="project" value="TreeGrafter"/>
</dbReference>
<comment type="subcellular location">
    <subcellularLocation>
        <location evidence="1">Cell membrane</location>
        <topology evidence="1">Multi-pass membrane protein</topology>
    </subcellularLocation>
</comment>
<evidence type="ECO:0000313" key="10">
    <source>
        <dbReference type="EMBL" id="PIR89425.1"/>
    </source>
</evidence>
<dbReference type="InterPro" id="IPR050297">
    <property type="entry name" value="LipidA_mod_glycosyltrf_83"/>
</dbReference>
<keyword evidence="7 8" id="KW-0472">Membrane</keyword>
<keyword evidence="3" id="KW-0328">Glycosyltransferase</keyword>
<dbReference type="PANTHER" id="PTHR33908:SF11">
    <property type="entry name" value="MEMBRANE PROTEIN"/>
    <property type="match status" value="1"/>
</dbReference>
<name>A0A2H0UUJ0_9BACT</name>
<evidence type="ECO:0000256" key="3">
    <source>
        <dbReference type="ARBA" id="ARBA00022676"/>
    </source>
</evidence>
<evidence type="ECO:0000256" key="8">
    <source>
        <dbReference type="SAM" id="Phobius"/>
    </source>
</evidence>
<feature type="transmembrane region" description="Helical" evidence="8">
    <location>
        <begin position="322"/>
        <end position="339"/>
    </location>
</feature>
<comment type="caution">
    <text evidence="10">The sequence shown here is derived from an EMBL/GenBank/DDBJ whole genome shotgun (WGS) entry which is preliminary data.</text>
</comment>
<sequence>MSKKFHKYALISILVVSAILRIWNLGLGDPINDEVLIAFRALGLIDFDAAEFQTTPFEWFDIANGTISHSGIPSWAKFSFHDHPPFAFWIQHIFLTIFGTAVWAFRLPSALFGIASVYLLYKLGKSLFNKNIGLLSALFIGITVNHVHMSRVGMQEAYVIFFIILTAYLYTLSINKNPKWFIAAGISMGFAFLTKYTAFLLIPWLIIHLAISKPRLFKNKNLWIGILLSITVFSPVILYNLALYNATGHFDFQFSYLFGQHPEVWQKAPGKEIGSVGNRFSNFFAWIKDINSLPYLILGFLSFLWIGFECVKKNKRAPKEKLFILLGALITFLYIIFITGPAYRFLSMLTPFFAIFIALGIEKLQTLIKKEFLFKGILGIFIAFELLNTANSQLLAYPKESNILFTTKIRDDKYSWGYNELETFLKTELQETYPAVIFNKKYAFLENLQKIGVTRAKVKNYKSYPALFIYDHDIFNFAQLWSYDRRFMYEGWPFIPTEEYYKLLEQYGQDYLKKSGFHNYYFIIPTKALELRRMTPITTLGPALEDELISQGKEPIEIKDPKGDTVFHVYKWSD</sequence>
<feature type="transmembrane region" description="Helical" evidence="8">
    <location>
        <begin position="180"/>
        <end position="210"/>
    </location>
</feature>
<dbReference type="GO" id="GO:0005886">
    <property type="term" value="C:plasma membrane"/>
    <property type="evidence" value="ECO:0007669"/>
    <property type="project" value="UniProtKB-SubCell"/>
</dbReference>
<gene>
    <name evidence="10" type="ORF">COU07_00805</name>
</gene>
<evidence type="ECO:0000256" key="7">
    <source>
        <dbReference type="ARBA" id="ARBA00023136"/>
    </source>
</evidence>